<organism evidence="2 3">
    <name type="scientific">Hafnia alvei FB1</name>
    <dbReference type="NCBI Taxonomy" id="1453496"/>
    <lineage>
        <taxon>Bacteria</taxon>
        <taxon>Pseudomonadati</taxon>
        <taxon>Pseudomonadota</taxon>
        <taxon>Gammaproteobacteria</taxon>
        <taxon>Enterobacterales</taxon>
        <taxon>Hafniaceae</taxon>
        <taxon>Hafnia</taxon>
    </lineage>
</organism>
<dbReference type="AlphaFoldDB" id="A0A097R5U3"/>
<gene>
    <name evidence="2" type="ORF">AT03_17965</name>
</gene>
<dbReference type="NCBIfam" id="TIGR01551">
    <property type="entry name" value="major_capsid_P2"/>
    <property type="match status" value="1"/>
</dbReference>
<evidence type="ECO:0000313" key="2">
    <source>
        <dbReference type="EMBL" id="AIU74096.1"/>
    </source>
</evidence>
<dbReference type="Pfam" id="PF05125">
    <property type="entry name" value="Phage_cap_P2"/>
    <property type="match status" value="1"/>
</dbReference>
<accession>A0A097R5U3</accession>
<dbReference type="PATRIC" id="fig|1453496.5.peg.3693"/>
<evidence type="ECO:0000313" key="3">
    <source>
        <dbReference type="Proteomes" id="UP000029986"/>
    </source>
</evidence>
<dbReference type="RefSeq" id="WP_025800318.1">
    <property type="nucleotide sequence ID" value="NZ_CP009706.1"/>
</dbReference>
<feature type="region of interest" description="Disordered" evidence="1">
    <location>
        <begin position="69"/>
        <end position="105"/>
    </location>
</feature>
<evidence type="ECO:0000256" key="1">
    <source>
        <dbReference type="SAM" id="MobiDB-lite"/>
    </source>
</evidence>
<dbReference type="HOGENOM" id="CLU_049296_1_0_6"/>
<dbReference type="KEGG" id="hav:AT03_17965"/>
<dbReference type="OrthoDB" id="5464529at2"/>
<name>A0A097R5U3_HAFAL</name>
<keyword evidence="3" id="KW-1185">Reference proteome</keyword>
<dbReference type="EMBL" id="CP009706">
    <property type="protein sequence ID" value="AIU74096.1"/>
    <property type="molecule type" value="Genomic_DNA"/>
</dbReference>
<protein>
    <submittedName>
        <fullName evidence="2">Capsid protein</fullName>
    </submittedName>
</protein>
<dbReference type="InterPro" id="IPR006441">
    <property type="entry name" value="Phage_P2_GpN"/>
</dbReference>
<sequence length="362" mass="40049">MENSTRELFNGYIDRQANLNGVRSADVAKSFSVEPAVQQRLEKASMESDDFLKQINVFPVKNQEGQKILIGSKGPIANTNNSSDGTSRRNPVDNHSKEPNDYRCRKTNYDSSISYSQLDAWSMQSNFQTLISESTARQIALDRIMIGLNGTSYAEKSDRVANPLLQDCGVGWLQQIRNEASHRIISNVTLTARDEDNKITAKGTYGNLDAAVFDAKNTLLDPWQRKAPDLVVIMSADLLTSSYFPKLNALSQTNPNSELIAAQLIVSSEKVGGLPVYFAPYMPDDCVLITSLKNLSVYYLLGSLRRSVIEEPQYNRVANYQSSTDAFVVEDYGKVAFIDGITFATAPEKEAAETESEEHAGA</sequence>
<feature type="compositionally biased region" description="Basic and acidic residues" evidence="1">
    <location>
        <begin position="86"/>
        <end position="105"/>
    </location>
</feature>
<dbReference type="Proteomes" id="UP000029986">
    <property type="component" value="Chromosome"/>
</dbReference>
<reference evidence="2 3" key="1">
    <citation type="journal article" date="2014" name="Gut Pathog.">
        <title>Gene clusters of Hafnia alvei strain FB1 important in survival and pathogenesis: a draft genome perspective.</title>
        <authorList>
            <person name="Tan J.Y."/>
            <person name="Yin W.F."/>
            <person name="Chan K.G."/>
        </authorList>
    </citation>
    <scope>NUCLEOTIDE SEQUENCE [LARGE SCALE GENOMIC DNA]</scope>
    <source>
        <strain evidence="2 3">FB1</strain>
    </source>
</reference>
<dbReference type="eggNOG" id="ENOG502Z7HY">
    <property type="taxonomic scope" value="Bacteria"/>
</dbReference>
<proteinExistence type="predicted"/>